<accession>A0A7F8KG46</accession>
<proteinExistence type="predicted"/>
<dbReference type="RefSeq" id="XP_030618817.1">
    <property type="nucleotide sequence ID" value="XM_030762957.1"/>
</dbReference>
<dbReference type="KEGG" id="dle:115803424"/>
<sequence>MFKAEPPPCEPGTGSISPTPAPRLGALRPKRARDPGASSAARGSEPGGGGPELRSIPRARPSRSGRAAPSPLTARAVQRPRLPARRLRRSRPCTLAGSREHWKLPKCPNTEDWWSTINREAQLHRINWEAMKDIFMNRYEVIARCFTWNLFQMLDVLVQILGCNSLLEPTRRCYASIIKSPTTESNLTRSTCSTGGGQTFVFY</sequence>
<evidence type="ECO:0000256" key="1">
    <source>
        <dbReference type="SAM" id="MobiDB-lite"/>
    </source>
</evidence>
<protein>
    <submittedName>
        <fullName evidence="3">Uncharacterized protein LOC115803424</fullName>
    </submittedName>
</protein>
<dbReference type="Proteomes" id="UP000248483">
    <property type="component" value="Unplaced"/>
</dbReference>
<gene>
    <name evidence="3" type="primary">LOC115803424</name>
</gene>
<name>A0A7F8KG46_DELLE</name>
<keyword evidence="2" id="KW-1185">Reference proteome</keyword>
<feature type="compositionally biased region" description="Low complexity" evidence="1">
    <location>
        <begin position="54"/>
        <end position="81"/>
    </location>
</feature>
<dbReference type="AlphaFoldDB" id="A0A7F8KG46"/>
<reference evidence="3" key="1">
    <citation type="submission" date="2025-08" db="UniProtKB">
        <authorList>
            <consortium name="RefSeq"/>
        </authorList>
    </citation>
    <scope>IDENTIFICATION</scope>
    <source>
        <tissue evidence="3">Blood</tissue>
    </source>
</reference>
<feature type="region of interest" description="Disordered" evidence="1">
    <location>
        <begin position="1"/>
        <end position="90"/>
    </location>
</feature>
<dbReference type="InParanoid" id="A0A7F8KG46"/>
<evidence type="ECO:0000313" key="3">
    <source>
        <dbReference type="RefSeq" id="XP_030618817.1"/>
    </source>
</evidence>
<dbReference type="GeneID" id="115803424"/>
<evidence type="ECO:0000313" key="2">
    <source>
        <dbReference type="Proteomes" id="UP000248483"/>
    </source>
</evidence>
<organism evidence="2 3">
    <name type="scientific">Delphinapterus leucas</name>
    <name type="common">Beluga whale</name>
    <dbReference type="NCBI Taxonomy" id="9749"/>
    <lineage>
        <taxon>Eukaryota</taxon>
        <taxon>Metazoa</taxon>
        <taxon>Chordata</taxon>
        <taxon>Craniata</taxon>
        <taxon>Vertebrata</taxon>
        <taxon>Euteleostomi</taxon>
        <taxon>Mammalia</taxon>
        <taxon>Eutheria</taxon>
        <taxon>Laurasiatheria</taxon>
        <taxon>Artiodactyla</taxon>
        <taxon>Whippomorpha</taxon>
        <taxon>Cetacea</taxon>
        <taxon>Odontoceti</taxon>
        <taxon>Monodontidae</taxon>
        <taxon>Delphinapterus</taxon>
    </lineage>
</organism>
<feature type="compositionally biased region" description="Pro residues" evidence="1">
    <location>
        <begin position="1"/>
        <end position="10"/>
    </location>
</feature>